<sequence length="346" mass="37233">MSPVSAPAKALVTGANGYLAVWVVRRLLEAGYSVRGAVRSESKGAHLKKIFADYGDKLELAIVEDITKDGAFDEAVQGVELVEHTASPFHFAANDPDELIIPAVRGTTSVLESVKKYGSSVKRVVITSSIVAVFGPYTGSVVFDESNWNDYSVSEVMEKGAAAGGYTKYQASKTLAEKAAWAFINQNKSSISFDIVTINPPWIFGPPIHELNSLDELNTSQSEILDTISGKKATKAELEQEGNWVDVRTVAAAHVAAAQKAEAGGQRIITSTGTFIWQDVLDVANSISPAPFKNIPKGSPGAGKTFPYTLLYDTSREARLLGLTHIPFEQMVVDSVADFKARGYTQ</sequence>
<comment type="caution">
    <text evidence="1">The sequence shown here is derived from an EMBL/GenBank/DDBJ whole genome shotgun (WGS) entry which is preliminary data.</text>
</comment>
<dbReference type="Proteomes" id="UP000814033">
    <property type="component" value="Unassembled WGS sequence"/>
</dbReference>
<accession>A0ACB8RMY4</accession>
<protein>
    <submittedName>
        <fullName evidence="1">D-lactaldehyde dehydrogenase</fullName>
    </submittedName>
</protein>
<organism evidence="1 2">
    <name type="scientific">Auriscalpium vulgare</name>
    <dbReference type="NCBI Taxonomy" id="40419"/>
    <lineage>
        <taxon>Eukaryota</taxon>
        <taxon>Fungi</taxon>
        <taxon>Dikarya</taxon>
        <taxon>Basidiomycota</taxon>
        <taxon>Agaricomycotina</taxon>
        <taxon>Agaricomycetes</taxon>
        <taxon>Russulales</taxon>
        <taxon>Auriscalpiaceae</taxon>
        <taxon>Auriscalpium</taxon>
    </lineage>
</organism>
<reference evidence="1" key="1">
    <citation type="submission" date="2021-02" db="EMBL/GenBank/DDBJ databases">
        <authorList>
            <consortium name="DOE Joint Genome Institute"/>
            <person name="Ahrendt S."/>
            <person name="Looney B.P."/>
            <person name="Miyauchi S."/>
            <person name="Morin E."/>
            <person name="Drula E."/>
            <person name="Courty P.E."/>
            <person name="Chicoki N."/>
            <person name="Fauchery L."/>
            <person name="Kohler A."/>
            <person name="Kuo A."/>
            <person name="Labutti K."/>
            <person name="Pangilinan J."/>
            <person name="Lipzen A."/>
            <person name="Riley R."/>
            <person name="Andreopoulos W."/>
            <person name="He G."/>
            <person name="Johnson J."/>
            <person name="Barry K.W."/>
            <person name="Grigoriev I.V."/>
            <person name="Nagy L."/>
            <person name="Hibbett D."/>
            <person name="Henrissat B."/>
            <person name="Matheny P.B."/>
            <person name="Labbe J."/>
            <person name="Martin F."/>
        </authorList>
    </citation>
    <scope>NUCLEOTIDE SEQUENCE</scope>
    <source>
        <strain evidence="1">FP105234-sp</strain>
    </source>
</reference>
<dbReference type="EMBL" id="MU275968">
    <property type="protein sequence ID" value="KAI0044873.1"/>
    <property type="molecule type" value="Genomic_DNA"/>
</dbReference>
<proteinExistence type="predicted"/>
<gene>
    <name evidence="1" type="ORF">FA95DRAFT_1522221</name>
</gene>
<evidence type="ECO:0000313" key="2">
    <source>
        <dbReference type="Proteomes" id="UP000814033"/>
    </source>
</evidence>
<keyword evidence="2" id="KW-1185">Reference proteome</keyword>
<reference evidence="1" key="2">
    <citation type="journal article" date="2022" name="New Phytol.">
        <title>Evolutionary transition to the ectomycorrhizal habit in the genomes of a hyperdiverse lineage of mushroom-forming fungi.</title>
        <authorList>
            <person name="Looney B."/>
            <person name="Miyauchi S."/>
            <person name="Morin E."/>
            <person name="Drula E."/>
            <person name="Courty P.E."/>
            <person name="Kohler A."/>
            <person name="Kuo A."/>
            <person name="LaButti K."/>
            <person name="Pangilinan J."/>
            <person name="Lipzen A."/>
            <person name="Riley R."/>
            <person name="Andreopoulos W."/>
            <person name="He G."/>
            <person name="Johnson J."/>
            <person name="Nolan M."/>
            <person name="Tritt A."/>
            <person name="Barry K.W."/>
            <person name="Grigoriev I.V."/>
            <person name="Nagy L.G."/>
            <person name="Hibbett D."/>
            <person name="Henrissat B."/>
            <person name="Matheny P.B."/>
            <person name="Labbe J."/>
            <person name="Martin F.M."/>
        </authorList>
    </citation>
    <scope>NUCLEOTIDE SEQUENCE</scope>
    <source>
        <strain evidence="1">FP105234-sp</strain>
    </source>
</reference>
<evidence type="ECO:0000313" key="1">
    <source>
        <dbReference type="EMBL" id="KAI0044873.1"/>
    </source>
</evidence>
<name>A0ACB8RMY4_9AGAM</name>